<dbReference type="InterPro" id="IPR007219">
    <property type="entry name" value="XnlR_reg_dom"/>
</dbReference>
<feature type="domain" description="Xylanolytic transcriptional activator regulatory" evidence="6">
    <location>
        <begin position="167"/>
        <end position="238"/>
    </location>
</feature>
<dbReference type="Pfam" id="PF04082">
    <property type="entry name" value="Fungal_trans"/>
    <property type="match status" value="1"/>
</dbReference>
<reference evidence="7 8" key="1">
    <citation type="submission" date="2019-04" db="EMBL/GenBank/DDBJ databases">
        <title>Friends and foes A comparative genomics study of 23 Aspergillus species from section Flavi.</title>
        <authorList>
            <consortium name="DOE Joint Genome Institute"/>
            <person name="Kjaerbolling I."/>
            <person name="Vesth T."/>
            <person name="Frisvad J.C."/>
            <person name="Nybo J.L."/>
            <person name="Theobald S."/>
            <person name="Kildgaard S."/>
            <person name="Isbrandt T."/>
            <person name="Kuo A."/>
            <person name="Sato A."/>
            <person name="Lyhne E.K."/>
            <person name="Kogle M.E."/>
            <person name="Wiebenga A."/>
            <person name="Kun R.S."/>
            <person name="Lubbers R.J."/>
            <person name="Makela M.R."/>
            <person name="Barry K."/>
            <person name="Chovatia M."/>
            <person name="Clum A."/>
            <person name="Daum C."/>
            <person name="Haridas S."/>
            <person name="He G."/>
            <person name="LaButti K."/>
            <person name="Lipzen A."/>
            <person name="Mondo S."/>
            <person name="Riley R."/>
            <person name="Salamov A."/>
            <person name="Simmons B.A."/>
            <person name="Magnuson J.K."/>
            <person name="Henrissat B."/>
            <person name="Mortensen U.H."/>
            <person name="Larsen T.O."/>
            <person name="Devries R.P."/>
            <person name="Grigoriev I.V."/>
            <person name="Machida M."/>
            <person name="Baker S.E."/>
            <person name="Andersen M.R."/>
        </authorList>
    </citation>
    <scope>NUCLEOTIDE SEQUENCE [LARGE SCALE GENOMIC DNA]</scope>
    <source>
        <strain evidence="7 8">IBT 18842</strain>
    </source>
</reference>
<dbReference type="EMBL" id="ML742242">
    <property type="protein sequence ID" value="KAE8146789.1"/>
    <property type="molecule type" value="Genomic_DNA"/>
</dbReference>
<evidence type="ECO:0000256" key="3">
    <source>
        <dbReference type="ARBA" id="ARBA00023125"/>
    </source>
</evidence>
<dbReference type="GO" id="GO:0006351">
    <property type="term" value="P:DNA-templated transcription"/>
    <property type="evidence" value="ECO:0007669"/>
    <property type="project" value="InterPro"/>
</dbReference>
<evidence type="ECO:0000313" key="7">
    <source>
        <dbReference type="EMBL" id="KAE8146789.1"/>
    </source>
</evidence>
<dbReference type="GO" id="GO:0008270">
    <property type="term" value="F:zinc ion binding"/>
    <property type="evidence" value="ECO:0007669"/>
    <property type="project" value="InterPro"/>
</dbReference>
<sequence length="506" mass="57239">MISPVDSSGTGEQGAIEPQSFIASDSVLYEETPPNNAYSPSWTDWKSTEEQLQRRYLRAPFTNSGVPLRQALLDSFAGNFGHWFSFINTSQIHEKPPLLQNAFLMAGSLARRIETVDDLQLPYALYQQSKEAIYASDGKDPITLLMAITIMSCWSLRPPSIISLDGPWHWTGLAMRLALQIGLHSERIYSHLQDSDNCRLVWWHLVNGDVLQAACWGRPCLIQTRHQDVELPAKSDLDTIPLQAFNQITRLLLILRQVIELDMLQLSDVVAALVDWHRTVAFPLKLHNVAGARNSYNRPINEMFVFYFGIIIFVFFRHDMTEGHRTYVSPITIAASSCMVRLLEEIHYHEDTPRLCSIHGFFFMLAAIPQIFHRTQVAEKEHQRERELDLICDILRHLRVKYGGSNMVLQKISKLRDGSHNLSESQPMAAHQGGLPKPVTGVVSGGNLLFPFPVDFSPNLDLLDSCVSGNEDQMDMMDFLAFESSLIDWSAPGSLELSDFPQSLFV</sequence>
<evidence type="ECO:0000256" key="1">
    <source>
        <dbReference type="ARBA" id="ARBA00022833"/>
    </source>
</evidence>
<gene>
    <name evidence="7" type="ORF">BDV25DRAFT_169611</name>
</gene>
<dbReference type="CDD" id="cd12148">
    <property type="entry name" value="fungal_TF_MHR"/>
    <property type="match status" value="1"/>
</dbReference>
<name>A0A5N6TKZ6_ASPAV</name>
<organism evidence="7 8">
    <name type="scientific">Aspergillus avenaceus</name>
    <dbReference type="NCBI Taxonomy" id="36643"/>
    <lineage>
        <taxon>Eukaryota</taxon>
        <taxon>Fungi</taxon>
        <taxon>Dikarya</taxon>
        <taxon>Ascomycota</taxon>
        <taxon>Pezizomycotina</taxon>
        <taxon>Eurotiomycetes</taxon>
        <taxon>Eurotiomycetidae</taxon>
        <taxon>Eurotiales</taxon>
        <taxon>Aspergillaceae</taxon>
        <taxon>Aspergillus</taxon>
        <taxon>Aspergillus subgen. Circumdati</taxon>
    </lineage>
</organism>
<evidence type="ECO:0000256" key="5">
    <source>
        <dbReference type="ARBA" id="ARBA00023242"/>
    </source>
</evidence>
<keyword evidence="2" id="KW-0805">Transcription regulation</keyword>
<keyword evidence="5" id="KW-0539">Nucleus</keyword>
<dbReference type="Proteomes" id="UP000325780">
    <property type="component" value="Unassembled WGS sequence"/>
</dbReference>
<dbReference type="GO" id="GO:0003677">
    <property type="term" value="F:DNA binding"/>
    <property type="evidence" value="ECO:0007669"/>
    <property type="project" value="UniProtKB-KW"/>
</dbReference>
<evidence type="ECO:0000313" key="8">
    <source>
        <dbReference type="Proteomes" id="UP000325780"/>
    </source>
</evidence>
<dbReference type="AlphaFoldDB" id="A0A5N6TKZ6"/>
<keyword evidence="3" id="KW-0238">DNA-binding</keyword>
<dbReference type="InterPro" id="IPR052073">
    <property type="entry name" value="Amide_Lactam_Regulators"/>
</dbReference>
<accession>A0A5N6TKZ6</accession>
<keyword evidence="1" id="KW-0862">Zinc</keyword>
<protein>
    <recommendedName>
        <fullName evidence="6">Xylanolytic transcriptional activator regulatory domain-containing protein</fullName>
    </recommendedName>
</protein>
<evidence type="ECO:0000256" key="2">
    <source>
        <dbReference type="ARBA" id="ARBA00023015"/>
    </source>
</evidence>
<proteinExistence type="predicted"/>
<keyword evidence="8" id="KW-1185">Reference proteome</keyword>
<dbReference type="SMART" id="SM00906">
    <property type="entry name" value="Fungal_trans"/>
    <property type="match status" value="1"/>
</dbReference>
<evidence type="ECO:0000256" key="4">
    <source>
        <dbReference type="ARBA" id="ARBA00023163"/>
    </source>
</evidence>
<dbReference type="OrthoDB" id="39175at2759"/>
<evidence type="ECO:0000259" key="6">
    <source>
        <dbReference type="SMART" id="SM00906"/>
    </source>
</evidence>
<dbReference type="PANTHER" id="PTHR47171:SF5">
    <property type="entry name" value="ZN(II)2CYS6 TRANSCRIPTION FACTOR (EUROFUNG)"/>
    <property type="match status" value="1"/>
</dbReference>
<dbReference type="PANTHER" id="PTHR47171">
    <property type="entry name" value="FARA-RELATED"/>
    <property type="match status" value="1"/>
</dbReference>
<keyword evidence="4" id="KW-0804">Transcription</keyword>